<reference evidence="2 3" key="1">
    <citation type="submission" date="2020-04" db="EMBL/GenBank/DDBJ databases">
        <authorList>
            <person name="De Canck E."/>
        </authorList>
    </citation>
    <scope>NUCLEOTIDE SEQUENCE [LARGE SCALE GENOMIC DNA]</scope>
    <source>
        <strain evidence="2 3">LMG 28614</strain>
    </source>
</reference>
<dbReference type="AlphaFoldDB" id="A0A6S7CVV9"/>
<evidence type="ECO:0000313" key="2">
    <source>
        <dbReference type="EMBL" id="CAB3798975.1"/>
    </source>
</evidence>
<keyword evidence="1" id="KW-0732">Signal</keyword>
<name>A0A6S7CVV9_9BURK</name>
<evidence type="ECO:0000313" key="3">
    <source>
        <dbReference type="Proteomes" id="UP000494365"/>
    </source>
</evidence>
<accession>A0A6S7CVV9</accession>
<evidence type="ECO:0000256" key="1">
    <source>
        <dbReference type="SAM" id="SignalP"/>
    </source>
</evidence>
<protein>
    <submittedName>
        <fullName evidence="2">Uncharacterized protein</fullName>
    </submittedName>
</protein>
<organism evidence="2 3">
    <name type="scientific">Paraburkholderia ultramafica</name>
    <dbReference type="NCBI Taxonomy" id="1544867"/>
    <lineage>
        <taxon>Bacteria</taxon>
        <taxon>Pseudomonadati</taxon>
        <taxon>Pseudomonadota</taxon>
        <taxon>Betaproteobacteria</taxon>
        <taxon>Burkholderiales</taxon>
        <taxon>Burkholderiaceae</taxon>
        <taxon>Paraburkholderia</taxon>
    </lineage>
</organism>
<feature type="signal peptide" evidence="1">
    <location>
        <begin position="1"/>
        <end position="30"/>
    </location>
</feature>
<feature type="chain" id="PRO_5028990966" evidence="1">
    <location>
        <begin position="31"/>
        <end position="60"/>
    </location>
</feature>
<sequence>MDNKKDVLRGLALRGALAALLSGASGLASADQFGVQVAGGLGDLHIKKFDLCVAWDPGLT</sequence>
<dbReference type="EMBL" id="CADIKK010000025">
    <property type="protein sequence ID" value="CAB3798975.1"/>
    <property type="molecule type" value="Genomic_DNA"/>
</dbReference>
<dbReference type="Proteomes" id="UP000494365">
    <property type="component" value="Unassembled WGS sequence"/>
</dbReference>
<proteinExistence type="predicted"/>
<gene>
    <name evidence="2" type="ORF">LMG28614_04886</name>
</gene>
<keyword evidence="3" id="KW-1185">Reference proteome</keyword>